<dbReference type="PROSITE" id="PS51202">
    <property type="entry name" value="RCK_C"/>
    <property type="match status" value="1"/>
</dbReference>
<feature type="transmembrane region" description="Helical" evidence="9">
    <location>
        <begin position="85"/>
        <end position="111"/>
    </location>
</feature>
<keyword evidence="4" id="KW-1003">Cell membrane</keyword>
<evidence type="ECO:0000313" key="11">
    <source>
        <dbReference type="EMBL" id="KAA6323875.1"/>
    </source>
</evidence>
<evidence type="ECO:0000256" key="8">
    <source>
        <dbReference type="ARBA" id="ARBA00023136"/>
    </source>
</evidence>
<evidence type="ECO:0000256" key="4">
    <source>
        <dbReference type="ARBA" id="ARBA00022475"/>
    </source>
</evidence>
<dbReference type="GO" id="GO:1902600">
    <property type="term" value="P:proton transmembrane transport"/>
    <property type="evidence" value="ECO:0007669"/>
    <property type="project" value="InterPro"/>
</dbReference>
<evidence type="ECO:0000256" key="5">
    <source>
        <dbReference type="ARBA" id="ARBA00022692"/>
    </source>
</evidence>
<feature type="transmembrane region" description="Helical" evidence="9">
    <location>
        <begin position="341"/>
        <end position="363"/>
    </location>
</feature>
<keyword evidence="2" id="KW-0813">Transport</keyword>
<dbReference type="PANTHER" id="PTHR32507:SF7">
    <property type="entry name" value="K(+)_H(+) ANTIPORTER NHAP2"/>
    <property type="match status" value="1"/>
</dbReference>
<keyword evidence="8 9" id="KW-0472">Membrane</keyword>
<comment type="caution">
    <text evidence="11">The sequence shown here is derived from an EMBL/GenBank/DDBJ whole genome shotgun (WGS) entry which is preliminary data.</text>
</comment>
<evidence type="ECO:0000259" key="10">
    <source>
        <dbReference type="PROSITE" id="PS51202"/>
    </source>
</evidence>
<name>A0A5J4QRG2_9ZZZZ</name>
<dbReference type="InterPro" id="IPR038770">
    <property type="entry name" value="Na+/solute_symporter_sf"/>
</dbReference>
<keyword evidence="3" id="KW-0050">Antiport</keyword>
<feature type="transmembrane region" description="Helical" evidence="9">
    <location>
        <begin position="304"/>
        <end position="329"/>
    </location>
</feature>
<dbReference type="NCBIfam" id="NF003715">
    <property type="entry name" value="PRK05326.1-2"/>
    <property type="match status" value="1"/>
</dbReference>
<feature type="transmembrane region" description="Helical" evidence="9">
    <location>
        <begin position="57"/>
        <end position="73"/>
    </location>
</feature>
<dbReference type="GO" id="GO:0015297">
    <property type="term" value="F:antiporter activity"/>
    <property type="evidence" value="ECO:0007669"/>
    <property type="project" value="UniProtKB-KW"/>
</dbReference>
<evidence type="ECO:0000256" key="6">
    <source>
        <dbReference type="ARBA" id="ARBA00022989"/>
    </source>
</evidence>
<dbReference type="GO" id="GO:0005886">
    <property type="term" value="C:plasma membrane"/>
    <property type="evidence" value="ECO:0007669"/>
    <property type="project" value="UniProtKB-SubCell"/>
</dbReference>
<feature type="transmembrane region" description="Helical" evidence="9">
    <location>
        <begin position="369"/>
        <end position="393"/>
    </location>
</feature>
<dbReference type="GO" id="GO:0006813">
    <property type="term" value="P:potassium ion transport"/>
    <property type="evidence" value="ECO:0007669"/>
    <property type="project" value="InterPro"/>
</dbReference>
<dbReference type="Gene3D" id="3.30.70.1450">
    <property type="entry name" value="Regulator of K+ conductance, C-terminal domain"/>
    <property type="match status" value="1"/>
</dbReference>
<dbReference type="Pfam" id="PF02080">
    <property type="entry name" value="TrkA_C"/>
    <property type="match status" value="1"/>
</dbReference>
<evidence type="ECO:0000256" key="2">
    <source>
        <dbReference type="ARBA" id="ARBA00022448"/>
    </source>
</evidence>
<dbReference type="InterPro" id="IPR036721">
    <property type="entry name" value="RCK_C_sf"/>
</dbReference>
<proteinExistence type="predicted"/>
<protein>
    <submittedName>
        <fullName evidence="11">Potassium/proton antiporter</fullName>
    </submittedName>
</protein>
<feature type="transmembrane region" description="Helical" evidence="9">
    <location>
        <begin position="192"/>
        <end position="215"/>
    </location>
</feature>
<feature type="transmembrane region" description="Helical" evidence="9">
    <location>
        <begin position="279"/>
        <end position="298"/>
    </location>
</feature>
<feature type="transmembrane region" description="Helical" evidence="9">
    <location>
        <begin position="227"/>
        <end position="244"/>
    </location>
</feature>
<feature type="transmembrane region" description="Helical" evidence="9">
    <location>
        <begin position="123"/>
        <end position="145"/>
    </location>
</feature>
<dbReference type="PANTHER" id="PTHR32507">
    <property type="entry name" value="NA(+)/H(+) ANTIPORTER 1"/>
    <property type="match status" value="1"/>
</dbReference>
<dbReference type="Gene3D" id="1.20.1530.20">
    <property type="match status" value="1"/>
</dbReference>
<sequence length="483" mass="53535">MFSSENILLVGSILLFISIWVSKTGYRFGVPALLLFLLVGMLFGSDGFGLQFNDVKQAKFIGIMALSIILFSGGMDTKFKEVRPILTPGIVLSTVGVLLMTTFTGLFIWFITGTSITDMQLPLTTALLMAAVMSSTDSASVFSILRSQKINLKNNMRPMLELESGSNDPMAYMLTIIMIEIIQTSGMAWEHILWSLVIQFVVGASFGYLLGKLAILVLNKLNIDNQSLYAILLLAFILFTVSVTERFEGNGYLAVYIAGMMVGNNKIPNRRETAIFLDGLSWLFQIIMFLVLGLLVAPHELLKIAPIALLVGVFTIIFSRPVSVLLCMLPFPQIHIRSRLFLSWVGLRGAVPIIFATYPVVAGVEGSRIIFNIVFFITIISLVVQGTTISFVARKLDLILPYKKIGNDFGVELPEEIDSSLSDMIVTQEMLEKANTLKDMNLPKGTLVMIVKRGNKFLVPNGTLKLHVKDKLLLISEKEREEE</sequence>
<dbReference type="GO" id="GO:0008324">
    <property type="term" value="F:monoatomic cation transmembrane transporter activity"/>
    <property type="evidence" value="ECO:0007669"/>
    <property type="project" value="InterPro"/>
</dbReference>
<keyword evidence="5 9" id="KW-0812">Transmembrane</keyword>
<dbReference type="SUPFAM" id="SSF116726">
    <property type="entry name" value="TrkA C-terminal domain-like"/>
    <property type="match status" value="1"/>
</dbReference>
<evidence type="ECO:0000256" key="7">
    <source>
        <dbReference type="ARBA" id="ARBA00023065"/>
    </source>
</evidence>
<evidence type="ECO:0000256" key="9">
    <source>
        <dbReference type="SAM" id="Phobius"/>
    </source>
</evidence>
<accession>A0A5J4QRG2</accession>
<feature type="domain" description="RCK C-terminal" evidence="10">
    <location>
        <begin position="408"/>
        <end position="483"/>
    </location>
</feature>
<dbReference type="NCBIfam" id="NF003716">
    <property type="entry name" value="PRK05326.1-3"/>
    <property type="match status" value="1"/>
</dbReference>
<dbReference type="EMBL" id="SNRY01002701">
    <property type="protein sequence ID" value="KAA6323875.1"/>
    <property type="molecule type" value="Genomic_DNA"/>
</dbReference>
<reference evidence="11" key="1">
    <citation type="submission" date="2019-03" db="EMBL/GenBank/DDBJ databases">
        <title>Single cell metagenomics reveals metabolic interactions within the superorganism composed of flagellate Streblomastix strix and complex community of Bacteroidetes bacteria on its surface.</title>
        <authorList>
            <person name="Treitli S.C."/>
            <person name="Kolisko M."/>
            <person name="Husnik F."/>
            <person name="Keeling P."/>
            <person name="Hampl V."/>
        </authorList>
    </citation>
    <scope>NUCLEOTIDE SEQUENCE</scope>
    <source>
        <strain evidence="11">STM</strain>
    </source>
</reference>
<feature type="transmembrane region" description="Helical" evidence="9">
    <location>
        <begin position="28"/>
        <end position="45"/>
    </location>
</feature>
<keyword evidence="7" id="KW-0406">Ion transport</keyword>
<dbReference type="InterPro" id="IPR006153">
    <property type="entry name" value="Cation/H_exchanger_TM"/>
</dbReference>
<keyword evidence="6 9" id="KW-1133">Transmembrane helix</keyword>
<dbReference type="Pfam" id="PF00999">
    <property type="entry name" value="Na_H_Exchanger"/>
    <property type="match status" value="1"/>
</dbReference>
<gene>
    <name evidence="11" type="ORF">EZS27_026734</name>
</gene>
<evidence type="ECO:0000256" key="3">
    <source>
        <dbReference type="ARBA" id="ARBA00022449"/>
    </source>
</evidence>
<dbReference type="AlphaFoldDB" id="A0A5J4QRG2"/>
<comment type="subcellular location">
    <subcellularLocation>
        <location evidence="1">Cell membrane</location>
        <topology evidence="1">Multi-pass membrane protein</topology>
    </subcellularLocation>
</comment>
<evidence type="ECO:0000256" key="1">
    <source>
        <dbReference type="ARBA" id="ARBA00004651"/>
    </source>
</evidence>
<organism evidence="11">
    <name type="scientific">termite gut metagenome</name>
    <dbReference type="NCBI Taxonomy" id="433724"/>
    <lineage>
        <taxon>unclassified sequences</taxon>
        <taxon>metagenomes</taxon>
        <taxon>organismal metagenomes</taxon>
    </lineage>
</organism>
<feature type="transmembrane region" description="Helical" evidence="9">
    <location>
        <begin position="6"/>
        <end position="21"/>
    </location>
</feature>
<dbReference type="InterPro" id="IPR006037">
    <property type="entry name" value="RCK_C"/>
</dbReference>